<dbReference type="Pfam" id="PF00691">
    <property type="entry name" value="OmpA"/>
    <property type="match status" value="1"/>
</dbReference>
<dbReference type="InterPro" id="IPR006665">
    <property type="entry name" value="OmpA-like"/>
</dbReference>
<evidence type="ECO:0000313" key="8">
    <source>
        <dbReference type="Proteomes" id="UP000269689"/>
    </source>
</evidence>
<dbReference type="GO" id="GO:0009279">
    <property type="term" value="C:cell outer membrane"/>
    <property type="evidence" value="ECO:0007669"/>
    <property type="project" value="UniProtKB-SubCell"/>
</dbReference>
<dbReference type="EMBL" id="RKQK01000002">
    <property type="protein sequence ID" value="RPE67198.1"/>
    <property type="molecule type" value="Genomic_DNA"/>
</dbReference>
<evidence type="ECO:0000256" key="2">
    <source>
        <dbReference type="ARBA" id="ARBA00023136"/>
    </source>
</evidence>
<evidence type="ECO:0000256" key="4">
    <source>
        <dbReference type="PROSITE-ProRule" id="PRU00473"/>
    </source>
</evidence>
<dbReference type="InterPro" id="IPR050330">
    <property type="entry name" value="Bact_OuterMem_StrucFunc"/>
</dbReference>
<keyword evidence="8" id="KW-1185">Reference proteome</keyword>
<protein>
    <submittedName>
        <fullName evidence="7">Outer membrane protein OmpA-like peptidoglycan-associated protein</fullName>
    </submittedName>
</protein>
<dbReference type="OrthoDB" id="9782229at2"/>
<gene>
    <name evidence="7" type="ORF">EDD53_1602</name>
</gene>
<dbReference type="Proteomes" id="UP000269689">
    <property type="component" value="Unassembled WGS sequence"/>
</dbReference>
<dbReference type="PRINTS" id="PR01021">
    <property type="entry name" value="OMPADOMAIN"/>
</dbReference>
<evidence type="ECO:0000256" key="3">
    <source>
        <dbReference type="ARBA" id="ARBA00023237"/>
    </source>
</evidence>
<dbReference type="PROSITE" id="PS51123">
    <property type="entry name" value="OMPA_2"/>
    <property type="match status" value="1"/>
</dbReference>
<dbReference type="PANTHER" id="PTHR30329:SF21">
    <property type="entry name" value="LIPOPROTEIN YIAD-RELATED"/>
    <property type="match status" value="1"/>
</dbReference>
<reference evidence="7 8" key="1">
    <citation type="submission" date="2018-11" db="EMBL/GenBank/DDBJ databases">
        <title>Genomic Encyclopedia of Type Strains, Phase IV (KMG-IV): sequencing the most valuable type-strain genomes for metagenomic binning, comparative biology and taxonomic classification.</title>
        <authorList>
            <person name="Goeker M."/>
        </authorList>
    </citation>
    <scope>NUCLEOTIDE SEQUENCE [LARGE SCALE GENOMIC DNA]</scope>
    <source>
        <strain evidence="7 8">DSM 104731</strain>
    </source>
</reference>
<sequence>MKTRTLFALPLVATVVLAGCTETGQMSDPNSKTQQGAIAGALVGGIIGLSQDDGKLGKAAAGAAIGGALGAGIGSLLDKQAADLRQDLGNDDVTIVNTGSELIVTLPQDILFATDSAVVRSGLQSDLGALARNLQDYPSTTVEVVGHTDNTGSASYNQDLSARRAASVSTILTANGVASYRIKSYGRGEDAPIATNLNAEGRAQNRRVEIIISPSA</sequence>
<keyword evidence="2 4" id="KW-0472">Membrane</keyword>
<feature type="chain" id="PRO_5018057610" evidence="5">
    <location>
        <begin position="19"/>
        <end position="216"/>
    </location>
</feature>
<organism evidence="7 8">
    <name type="scientific">Pacificibacter maritimus</name>
    <dbReference type="NCBI Taxonomy" id="762213"/>
    <lineage>
        <taxon>Bacteria</taxon>
        <taxon>Pseudomonadati</taxon>
        <taxon>Pseudomonadota</taxon>
        <taxon>Alphaproteobacteria</taxon>
        <taxon>Rhodobacterales</taxon>
        <taxon>Roseobacteraceae</taxon>
        <taxon>Pacificibacter</taxon>
    </lineage>
</organism>
<feature type="signal peptide" evidence="5">
    <location>
        <begin position="1"/>
        <end position="18"/>
    </location>
</feature>
<evidence type="ECO:0000256" key="1">
    <source>
        <dbReference type="ARBA" id="ARBA00004442"/>
    </source>
</evidence>
<dbReference type="PROSITE" id="PS51257">
    <property type="entry name" value="PROKAR_LIPOPROTEIN"/>
    <property type="match status" value="1"/>
</dbReference>
<dbReference type="InterPro" id="IPR006664">
    <property type="entry name" value="OMP_bac"/>
</dbReference>
<comment type="subcellular location">
    <subcellularLocation>
        <location evidence="1">Cell outer membrane</location>
    </subcellularLocation>
</comment>
<evidence type="ECO:0000313" key="7">
    <source>
        <dbReference type="EMBL" id="RPE67198.1"/>
    </source>
</evidence>
<proteinExistence type="predicted"/>
<keyword evidence="5" id="KW-0732">Signal</keyword>
<feature type="domain" description="OmpA-like" evidence="6">
    <location>
        <begin position="99"/>
        <end position="216"/>
    </location>
</feature>
<dbReference type="Gene3D" id="3.30.1330.60">
    <property type="entry name" value="OmpA-like domain"/>
    <property type="match status" value="1"/>
</dbReference>
<name>A0A3N4UBL4_9RHOB</name>
<dbReference type="SUPFAM" id="SSF103088">
    <property type="entry name" value="OmpA-like"/>
    <property type="match status" value="1"/>
</dbReference>
<keyword evidence="3" id="KW-0998">Cell outer membrane</keyword>
<evidence type="ECO:0000256" key="5">
    <source>
        <dbReference type="SAM" id="SignalP"/>
    </source>
</evidence>
<dbReference type="CDD" id="cd07185">
    <property type="entry name" value="OmpA_C-like"/>
    <property type="match status" value="1"/>
</dbReference>
<dbReference type="InterPro" id="IPR036737">
    <property type="entry name" value="OmpA-like_sf"/>
</dbReference>
<dbReference type="RefSeq" id="WP_123792672.1">
    <property type="nucleotide sequence ID" value="NZ_RKQK01000002.1"/>
</dbReference>
<evidence type="ECO:0000259" key="6">
    <source>
        <dbReference type="PROSITE" id="PS51123"/>
    </source>
</evidence>
<dbReference type="AlphaFoldDB" id="A0A3N4UBL4"/>
<dbReference type="PANTHER" id="PTHR30329">
    <property type="entry name" value="STATOR ELEMENT OF FLAGELLAR MOTOR COMPLEX"/>
    <property type="match status" value="1"/>
</dbReference>
<dbReference type="PROSITE" id="PS01068">
    <property type="entry name" value="OMPA_1"/>
    <property type="match status" value="1"/>
</dbReference>
<accession>A0A3N4UBL4</accession>
<comment type="caution">
    <text evidence="7">The sequence shown here is derived from an EMBL/GenBank/DDBJ whole genome shotgun (WGS) entry which is preliminary data.</text>
</comment>
<dbReference type="InterPro" id="IPR006690">
    <property type="entry name" value="OMPA-like_CS"/>
</dbReference>